<proteinExistence type="predicted"/>
<comment type="caution">
    <text evidence="3">The sequence shown here is derived from an EMBL/GenBank/DDBJ whole genome shotgun (WGS) entry which is preliminary data.</text>
</comment>
<dbReference type="EMBL" id="JADRCQ010000007">
    <property type="protein sequence ID" value="MBK5074833.1"/>
    <property type="molecule type" value="Genomic_DNA"/>
</dbReference>
<evidence type="ECO:0000256" key="1">
    <source>
        <dbReference type="SAM" id="SignalP"/>
    </source>
</evidence>
<dbReference type="EMBL" id="JADRCP010000007">
    <property type="protein sequence ID" value="MBK5178143.1"/>
    <property type="molecule type" value="Genomic_DNA"/>
</dbReference>
<organism evidence="3 4">
    <name type="scientific">Limnobaculum xujianqingii</name>
    <dbReference type="NCBI Taxonomy" id="2738837"/>
    <lineage>
        <taxon>Bacteria</taxon>
        <taxon>Pseudomonadati</taxon>
        <taxon>Pseudomonadota</taxon>
        <taxon>Gammaproteobacteria</taxon>
        <taxon>Enterobacterales</taxon>
        <taxon>Budviciaceae</taxon>
        <taxon>Limnobaculum</taxon>
    </lineage>
</organism>
<feature type="signal peptide" evidence="1">
    <location>
        <begin position="1"/>
        <end position="18"/>
    </location>
</feature>
<keyword evidence="5" id="KW-1185">Reference proteome</keyword>
<name>A0A9D7FW35_9GAMM</name>
<reference evidence="3 5" key="1">
    <citation type="submission" date="2020-11" db="EMBL/GenBank/DDBJ databases">
        <title>Insectihabitans protaetiae gen. nov. sp. nov. and Insectihabitans allomyrinae sp. nov., isolated from larvae of Protaetia brevitarsis seulensis and Allomyrina dichotoma, respectively.</title>
        <authorList>
            <person name="Lee S.D."/>
            <person name="Byeon Y.-S."/>
            <person name="Kim S.-M."/>
            <person name="Yang H.L."/>
            <person name="Kim I.S."/>
        </authorList>
    </citation>
    <scope>NUCLEOTIDE SEQUENCE</scope>
    <source>
        <strain evidence="3">CWB-B4</strain>
        <strain evidence="2 5">CWB-B43</strain>
    </source>
</reference>
<evidence type="ECO:0000313" key="3">
    <source>
        <dbReference type="EMBL" id="MBK5178143.1"/>
    </source>
</evidence>
<evidence type="ECO:0000313" key="4">
    <source>
        <dbReference type="Proteomes" id="UP000807542"/>
    </source>
</evidence>
<accession>A0A9D7FW35</accession>
<dbReference type="Proteomes" id="UP000807542">
    <property type="component" value="Unassembled WGS sequence"/>
</dbReference>
<feature type="chain" id="PRO_5038956506" description="Lipoprotein" evidence="1">
    <location>
        <begin position="19"/>
        <end position="175"/>
    </location>
</feature>
<keyword evidence="1" id="KW-0732">Signal</keyword>
<gene>
    <name evidence="3" type="ORF">I2492_17630</name>
    <name evidence="2" type="ORF">I2493_17625</name>
</gene>
<protein>
    <recommendedName>
        <fullName evidence="6">Lipoprotein</fullName>
    </recommendedName>
</protein>
<dbReference type="Proteomes" id="UP001296969">
    <property type="component" value="Unassembled WGS sequence"/>
</dbReference>
<dbReference type="AlphaFoldDB" id="A0A9D7FW35"/>
<dbReference type="RefSeq" id="WP_228399273.1">
    <property type="nucleotide sequence ID" value="NZ_JADRCP010000007.1"/>
</dbReference>
<sequence>MKKGLSLLFIFACSSVWANCDDTPPDLAKMLNHPVGNKDVIAVVKGSIHPEFDAEGQVYVDYFDVVRSYGLDISNGRYLLKVNRNWGNGCHFYAEDMKLHEQGDAKGTVYLALSRVHGRTLVMPEGTGFGLSLENNMVIYRADDREVKQIEQQLFERHVLKGIPLKLWQRLKENE</sequence>
<evidence type="ECO:0008006" key="6">
    <source>
        <dbReference type="Google" id="ProtNLM"/>
    </source>
</evidence>
<evidence type="ECO:0000313" key="2">
    <source>
        <dbReference type="EMBL" id="MBK5074833.1"/>
    </source>
</evidence>
<evidence type="ECO:0000313" key="5">
    <source>
        <dbReference type="Proteomes" id="UP001296969"/>
    </source>
</evidence>